<evidence type="ECO:0008006" key="4">
    <source>
        <dbReference type="Google" id="ProtNLM"/>
    </source>
</evidence>
<feature type="signal peptide" evidence="1">
    <location>
        <begin position="1"/>
        <end position="17"/>
    </location>
</feature>
<keyword evidence="1" id="KW-0732">Signal</keyword>
<accession>A0ABR4KS94</accession>
<organism evidence="2 3">
    <name type="scientific">Aspergillus pseudoustus</name>
    <dbReference type="NCBI Taxonomy" id="1810923"/>
    <lineage>
        <taxon>Eukaryota</taxon>
        <taxon>Fungi</taxon>
        <taxon>Dikarya</taxon>
        <taxon>Ascomycota</taxon>
        <taxon>Pezizomycotina</taxon>
        <taxon>Eurotiomycetes</taxon>
        <taxon>Eurotiomycetidae</taxon>
        <taxon>Eurotiales</taxon>
        <taxon>Aspergillaceae</taxon>
        <taxon>Aspergillus</taxon>
        <taxon>Aspergillus subgen. Nidulantes</taxon>
    </lineage>
</organism>
<evidence type="ECO:0000313" key="3">
    <source>
        <dbReference type="Proteomes" id="UP001610446"/>
    </source>
</evidence>
<dbReference type="Proteomes" id="UP001610446">
    <property type="component" value="Unassembled WGS sequence"/>
</dbReference>
<keyword evidence="3" id="KW-1185">Reference proteome</keyword>
<evidence type="ECO:0000256" key="1">
    <source>
        <dbReference type="SAM" id="SignalP"/>
    </source>
</evidence>
<comment type="caution">
    <text evidence="2">The sequence shown here is derived from an EMBL/GenBank/DDBJ whole genome shotgun (WGS) entry which is preliminary data.</text>
</comment>
<reference evidence="2 3" key="1">
    <citation type="submission" date="2024-07" db="EMBL/GenBank/DDBJ databases">
        <title>Section-level genome sequencing and comparative genomics of Aspergillus sections Usti and Cavernicolus.</title>
        <authorList>
            <consortium name="Lawrence Berkeley National Laboratory"/>
            <person name="Nybo J.L."/>
            <person name="Vesth T.C."/>
            <person name="Theobald S."/>
            <person name="Frisvad J.C."/>
            <person name="Larsen T.O."/>
            <person name="Kjaerboelling I."/>
            <person name="Rothschild-Mancinelli K."/>
            <person name="Lyhne E.K."/>
            <person name="Kogle M.E."/>
            <person name="Barry K."/>
            <person name="Clum A."/>
            <person name="Na H."/>
            <person name="Ledsgaard L."/>
            <person name="Lin J."/>
            <person name="Lipzen A."/>
            <person name="Kuo A."/>
            <person name="Riley R."/>
            <person name="Mondo S."/>
            <person name="Labutti K."/>
            <person name="Haridas S."/>
            <person name="Pangalinan J."/>
            <person name="Salamov A.A."/>
            <person name="Simmons B.A."/>
            <person name="Magnuson J.K."/>
            <person name="Chen J."/>
            <person name="Drula E."/>
            <person name="Henrissat B."/>
            <person name="Wiebenga A."/>
            <person name="Lubbers R.J."/>
            <person name="Gomes A.C."/>
            <person name="Makela M.R."/>
            <person name="Stajich J."/>
            <person name="Grigoriev I.V."/>
            <person name="Mortensen U.H."/>
            <person name="De Vries R.P."/>
            <person name="Baker S.E."/>
            <person name="Andersen M.R."/>
        </authorList>
    </citation>
    <scope>NUCLEOTIDE SEQUENCE [LARGE SCALE GENOMIC DNA]</scope>
    <source>
        <strain evidence="2 3">CBS 123904</strain>
    </source>
</reference>
<sequence length="76" mass="8582">MIHVAVVAVCVFQGCFSREELAGSESRVRRYKKLSVPLPDSIFPLHCRCASGLYKSYLSSLLLLPLTDRRVNLHSF</sequence>
<name>A0ABR4KS94_9EURO</name>
<proteinExistence type="predicted"/>
<dbReference type="EMBL" id="JBFXLU010000013">
    <property type="protein sequence ID" value="KAL2854897.1"/>
    <property type="molecule type" value="Genomic_DNA"/>
</dbReference>
<protein>
    <recommendedName>
        <fullName evidence="4">Secreted protein</fullName>
    </recommendedName>
</protein>
<feature type="chain" id="PRO_5045988713" description="Secreted protein" evidence="1">
    <location>
        <begin position="18"/>
        <end position="76"/>
    </location>
</feature>
<evidence type="ECO:0000313" key="2">
    <source>
        <dbReference type="EMBL" id="KAL2854897.1"/>
    </source>
</evidence>
<gene>
    <name evidence="2" type="ORF">BJY01DRAFT_205044</name>
</gene>